<comment type="caution">
    <text evidence="1">The sequence shown here is derived from an EMBL/GenBank/DDBJ whole genome shotgun (WGS) entry which is preliminary data.</text>
</comment>
<reference evidence="1 2" key="1">
    <citation type="submission" date="2018-11" db="EMBL/GenBank/DDBJ databases">
        <title>Draft genome sequence of Buttiauxella warmboldiae CCUG 35512.</title>
        <authorList>
            <person name="Salva-Serra F."/>
            <person name="Marathe N."/>
            <person name="Moore E."/>
            <person name="Svensson L."/>
            <person name="Engstrom-Jakobsson H."/>
        </authorList>
    </citation>
    <scope>NUCLEOTIDE SEQUENCE [LARGE SCALE GENOMIC DNA]</scope>
    <source>
        <strain evidence="1 2">CCUG 35512</strain>
    </source>
</reference>
<sequence length="38" mass="4268">MRHNLPGGSMVQCVQKNATPRRLQDGASLFSFRCCNPF</sequence>
<name>A0A3N5EF62_9ENTR</name>
<evidence type="ECO:0000313" key="2">
    <source>
        <dbReference type="Proteomes" id="UP000268615"/>
    </source>
</evidence>
<dbReference type="AlphaFoldDB" id="A0A3N5EF62"/>
<proteinExistence type="predicted"/>
<organism evidence="1 2">
    <name type="scientific">Buttiauxella warmboldiae</name>
    <dbReference type="NCBI Taxonomy" id="82993"/>
    <lineage>
        <taxon>Bacteria</taxon>
        <taxon>Pseudomonadati</taxon>
        <taxon>Pseudomonadota</taxon>
        <taxon>Gammaproteobacteria</taxon>
        <taxon>Enterobacterales</taxon>
        <taxon>Enterobacteriaceae</taxon>
        <taxon>Buttiauxella</taxon>
    </lineage>
</organism>
<gene>
    <name evidence="1" type="ORF">EHN07_04640</name>
</gene>
<evidence type="ECO:0000313" key="1">
    <source>
        <dbReference type="EMBL" id="RPH29812.1"/>
    </source>
</evidence>
<accession>A0A3N5EF62</accession>
<dbReference type="Proteomes" id="UP000268615">
    <property type="component" value="Unassembled WGS sequence"/>
</dbReference>
<protein>
    <submittedName>
        <fullName evidence="1">PyrBI operon leader peptide</fullName>
    </submittedName>
</protein>
<dbReference type="OrthoDB" id="6624836at2"/>
<dbReference type="EMBL" id="RPOH01000015">
    <property type="protein sequence ID" value="RPH29812.1"/>
    <property type="molecule type" value="Genomic_DNA"/>
</dbReference>
<keyword evidence="2" id="KW-1185">Reference proteome</keyword>